<dbReference type="GeneID" id="20079789"/>
<dbReference type="RefSeq" id="XP_008864571.1">
    <property type="nucleotide sequence ID" value="XM_008866349.1"/>
</dbReference>
<evidence type="ECO:0000256" key="6">
    <source>
        <dbReference type="SAM" id="MobiDB-lite"/>
    </source>
</evidence>
<organism evidence="8">
    <name type="scientific">Aphanomyces invadans</name>
    <dbReference type="NCBI Taxonomy" id="157072"/>
    <lineage>
        <taxon>Eukaryota</taxon>
        <taxon>Sar</taxon>
        <taxon>Stramenopiles</taxon>
        <taxon>Oomycota</taxon>
        <taxon>Saprolegniomycetes</taxon>
        <taxon>Saprolegniales</taxon>
        <taxon>Verrucalvaceae</taxon>
        <taxon>Aphanomyces</taxon>
    </lineage>
</organism>
<dbReference type="InterPro" id="IPR024395">
    <property type="entry name" value="CLASP_N_dom"/>
</dbReference>
<dbReference type="GO" id="GO:0000226">
    <property type="term" value="P:microtubule cytoskeleton organization"/>
    <property type="evidence" value="ECO:0007669"/>
    <property type="project" value="TreeGrafter"/>
</dbReference>
<feature type="compositionally biased region" description="Polar residues" evidence="6">
    <location>
        <begin position="548"/>
        <end position="563"/>
    </location>
</feature>
<dbReference type="GO" id="GO:0000278">
    <property type="term" value="P:mitotic cell cycle"/>
    <property type="evidence" value="ECO:0007669"/>
    <property type="project" value="UniProtKB-ARBA"/>
</dbReference>
<feature type="compositionally biased region" description="Low complexity" evidence="6">
    <location>
        <begin position="695"/>
        <end position="704"/>
    </location>
</feature>
<dbReference type="OrthoDB" id="46159at2759"/>
<feature type="compositionally biased region" description="Basic residues" evidence="6">
    <location>
        <begin position="1296"/>
        <end position="1306"/>
    </location>
</feature>
<accession>A0A024UJ88</accession>
<dbReference type="GO" id="GO:1902903">
    <property type="term" value="P:regulation of supramolecular fiber organization"/>
    <property type="evidence" value="ECO:0007669"/>
    <property type="project" value="UniProtKB-ARBA"/>
</dbReference>
<dbReference type="PANTHER" id="PTHR21567">
    <property type="entry name" value="CLASP"/>
    <property type="match status" value="1"/>
</dbReference>
<dbReference type="VEuPathDB" id="FungiDB:H310_02739"/>
<dbReference type="GO" id="GO:0008017">
    <property type="term" value="F:microtubule binding"/>
    <property type="evidence" value="ECO:0007669"/>
    <property type="project" value="TreeGrafter"/>
</dbReference>
<keyword evidence="3" id="KW-0677">Repeat</keyword>
<evidence type="ECO:0000256" key="1">
    <source>
        <dbReference type="ARBA" id="ARBA00004245"/>
    </source>
</evidence>
<dbReference type="GO" id="GO:0005819">
    <property type="term" value="C:spindle"/>
    <property type="evidence" value="ECO:0007669"/>
    <property type="project" value="UniProtKB-ARBA"/>
</dbReference>
<feature type="compositionally biased region" description="Pro residues" evidence="6">
    <location>
        <begin position="987"/>
        <end position="996"/>
    </location>
</feature>
<dbReference type="PROSITE" id="PS50077">
    <property type="entry name" value="HEAT_REPEAT"/>
    <property type="match status" value="1"/>
</dbReference>
<dbReference type="PANTHER" id="PTHR21567:SF9">
    <property type="entry name" value="CLIP-ASSOCIATING PROTEIN"/>
    <property type="match status" value="1"/>
</dbReference>
<feature type="compositionally biased region" description="Basic and acidic residues" evidence="6">
    <location>
        <begin position="1024"/>
        <end position="1037"/>
    </location>
</feature>
<feature type="region of interest" description="Disordered" evidence="6">
    <location>
        <begin position="219"/>
        <end position="274"/>
    </location>
</feature>
<dbReference type="Pfam" id="PF21041">
    <property type="entry name" value="XMAP215_CLASP_TOG"/>
    <property type="match status" value="1"/>
</dbReference>
<evidence type="ECO:0000256" key="4">
    <source>
        <dbReference type="ARBA" id="ARBA00023212"/>
    </source>
</evidence>
<feature type="region of interest" description="Disordered" evidence="6">
    <location>
        <begin position="1287"/>
        <end position="1306"/>
    </location>
</feature>
<evidence type="ECO:0000256" key="5">
    <source>
        <dbReference type="PROSITE-ProRule" id="PRU00103"/>
    </source>
</evidence>
<keyword evidence="4" id="KW-0206">Cytoskeleton</keyword>
<dbReference type="EMBL" id="KI913955">
    <property type="protein sequence ID" value="ETW06496.1"/>
    <property type="molecule type" value="Genomic_DNA"/>
</dbReference>
<sequence length="1306" mass="140021">MEHVLSALRSHESKIRLSGVGAADPFVDDEGWEDLTSALVGCLTDNNSKVSQGSLKVLAKVVASPRKSPDAIRPWFGQVWGSLKEKMGDSKLPVREAATDLLLVFMEKLGMSSVMDRLKLCAAHKNWRTREQILLAMLLAMERFRDDPYRLCLDGLVDLALNLLEDSTKEVRDASINVLEALYKIQGHTLLSDLQSKHIRNTHMRMLLTRFGADDLSSLTLSTKPRTSPPASSRSIQSQSPPRVIKPSKAGSSVASTGSLSLSPSSSKPMSTSVGTHVNPLPAAFGSALNHVVCKYSERELLIEMQQIAHGLATGTDWAKRVDALQHLQRIVANGGAQLAVFVTSLRPLREPICEQVSDLRSTVSREACATITTLATCMGDDTFHPFVEYFVAALLKATFVTIQVISTSADACLKSIVLSGRGSGYPKALPKFLEGAKARNQVLRLHCVEYLTLALSCWHVSVLDKYIDLLAALLPVIILDAQADVRAAARKCFWAFHSQYETRALNILYNHLDSSTQRRLHDDKDTALGLAKALSPQDGAGGGSAPGLTSWSLPSRQPSVVQTPIPPPVPATTSLKVGALRVQNSDAAAATTTVATAVTGAARVLNRKSLPAKDPDDPSAPVRLTVQGPLRVLNPSPAPPENVATAAVSIGAKRVETGAPAAKQSSVVTLPASSRYELHSGHSDSAPPPPSQPPTSSQTHGSSNKQLRSVDENNMDDAKDDIAVAGLFEKADDSLWLTRLEALERLAKLVEMRNPANAPIVTSAKLPKLLQKRVGDSHYRVVQAALKLTLVVLTSSTAGRTSSTTTTTTLLPWKTILPKVFLKAVDSKDSVRAAAIAVLEAFAANVEPSALAMAVVSTMLDGIPVKVKAVVFQFVAPLVPSAIDLFSNATFLRSVVLKIVLFVEQDASSSAATTAAVGSLINALYNCVGPSMAAVESQLPSNKVMLLQRYLSTSSGANTPSTEQGGATTSLKRSRLAFDGETGAPSPLPIMPPQHSPRHLFDNNLHSTRSDAPLLQRPTADTTRNDTGQDRADQAHIKSSEFERVLARLESTHNNASHDDKLHATESVVVLFQHAPDDLVDVYLPQTIPALLDVALECGGSIEFNVVQARVMQTIQTLVTHHAQTIARHLEPIAVLVLERCSASLTPSSLMAQYFVDKTLQLCLSTVDALARLHLLVPFVVASSTSPSSSALDLQVVLKCLRLAMELLDMHTEGMSRPTFDNTAKAVVACLNHANSGVRKNAVGCLVALYFLGGSSACAAHVATLPPHQQKLIGLYIDKAQAQQHRVAHDVAGPRPHRSSPHPAT</sequence>
<dbReference type="Gene3D" id="1.25.10.10">
    <property type="entry name" value="Leucine-rich Repeat Variant"/>
    <property type="match status" value="4"/>
</dbReference>
<dbReference type="SUPFAM" id="SSF48371">
    <property type="entry name" value="ARM repeat"/>
    <property type="match status" value="2"/>
</dbReference>
<feature type="region of interest" description="Disordered" evidence="6">
    <location>
        <begin position="677"/>
        <end position="708"/>
    </location>
</feature>
<dbReference type="GO" id="GO:0005881">
    <property type="term" value="C:cytoplasmic microtubule"/>
    <property type="evidence" value="ECO:0007669"/>
    <property type="project" value="TreeGrafter"/>
</dbReference>
<dbReference type="STRING" id="157072.A0A024UJ88"/>
<dbReference type="InterPro" id="IPR016024">
    <property type="entry name" value="ARM-type_fold"/>
</dbReference>
<name>A0A024UJ88_9STRA</name>
<dbReference type="InterPro" id="IPR034085">
    <property type="entry name" value="TOG"/>
</dbReference>
<reference evidence="8" key="1">
    <citation type="submission" date="2013-12" db="EMBL/GenBank/DDBJ databases">
        <title>The Genome Sequence of Aphanomyces invadans NJM9701.</title>
        <authorList>
            <consortium name="The Broad Institute Genomics Platform"/>
            <person name="Russ C."/>
            <person name="Tyler B."/>
            <person name="van West P."/>
            <person name="Dieguez-Uribeondo J."/>
            <person name="Young S.K."/>
            <person name="Zeng Q."/>
            <person name="Gargeya S."/>
            <person name="Fitzgerald M."/>
            <person name="Abouelleil A."/>
            <person name="Alvarado L."/>
            <person name="Chapman S.B."/>
            <person name="Gainer-Dewar J."/>
            <person name="Goldberg J."/>
            <person name="Griggs A."/>
            <person name="Gujja S."/>
            <person name="Hansen M."/>
            <person name="Howarth C."/>
            <person name="Imamovic A."/>
            <person name="Ireland A."/>
            <person name="Larimer J."/>
            <person name="McCowan C."/>
            <person name="Murphy C."/>
            <person name="Pearson M."/>
            <person name="Poon T.W."/>
            <person name="Priest M."/>
            <person name="Roberts A."/>
            <person name="Saif S."/>
            <person name="Shea T."/>
            <person name="Sykes S."/>
            <person name="Wortman J."/>
            <person name="Nusbaum C."/>
            <person name="Birren B."/>
        </authorList>
    </citation>
    <scope>NUCLEOTIDE SEQUENCE [LARGE SCALE GENOMIC DNA]</scope>
    <source>
        <strain evidence="8">NJM9701</strain>
    </source>
</reference>
<feature type="compositionally biased region" description="Low complexity" evidence="6">
    <location>
        <begin position="229"/>
        <end position="243"/>
    </location>
</feature>
<dbReference type="Pfam" id="PF12348">
    <property type="entry name" value="CLASP_N"/>
    <property type="match status" value="1"/>
</dbReference>
<feature type="repeat" description="HEAT" evidence="5">
    <location>
        <begin position="156"/>
        <end position="194"/>
    </location>
</feature>
<dbReference type="GO" id="GO:0031110">
    <property type="term" value="P:regulation of microtubule polymerization or depolymerization"/>
    <property type="evidence" value="ECO:0007669"/>
    <property type="project" value="UniProtKB-ARBA"/>
</dbReference>
<evidence type="ECO:0000259" key="7">
    <source>
        <dbReference type="SMART" id="SM01349"/>
    </source>
</evidence>
<dbReference type="Pfam" id="PF21040">
    <property type="entry name" value="CEP104-like_TOG"/>
    <property type="match status" value="1"/>
</dbReference>
<evidence type="ECO:0000256" key="2">
    <source>
        <dbReference type="ARBA" id="ARBA00022490"/>
    </source>
</evidence>
<evidence type="ECO:0000313" key="8">
    <source>
        <dbReference type="EMBL" id="ETW06496.1"/>
    </source>
</evidence>
<feature type="region of interest" description="Disordered" evidence="6">
    <location>
        <begin position="979"/>
        <end position="1037"/>
    </location>
</feature>
<feature type="region of interest" description="Disordered" evidence="6">
    <location>
        <begin position="534"/>
        <end position="566"/>
    </location>
</feature>
<proteinExistence type="predicted"/>
<dbReference type="InterPro" id="IPR011989">
    <property type="entry name" value="ARM-like"/>
</dbReference>
<dbReference type="SMART" id="SM01349">
    <property type="entry name" value="TOG"/>
    <property type="match status" value="4"/>
</dbReference>
<keyword evidence="2" id="KW-0963">Cytoplasm</keyword>
<feature type="domain" description="TOG" evidence="7">
    <location>
        <begin position="1039"/>
        <end position="1287"/>
    </location>
</feature>
<feature type="domain" description="TOG" evidence="7">
    <location>
        <begin position="297"/>
        <end position="534"/>
    </location>
</feature>
<dbReference type="eggNOG" id="KOG2956">
    <property type="taxonomic scope" value="Eukaryota"/>
</dbReference>
<feature type="domain" description="TOG" evidence="7">
    <location>
        <begin position="710"/>
        <end position="961"/>
    </location>
</feature>
<dbReference type="InterPro" id="IPR021133">
    <property type="entry name" value="HEAT_type_2"/>
</dbReference>
<dbReference type="InterPro" id="IPR048491">
    <property type="entry name" value="XMAP215_CLASP_TOG"/>
</dbReference>
<evidence type="ECO:0000256" key="3">
    <source>
        <dbReference type="ARBA" id="ARBA00022737"/>
    </source>
</evidence>
<gene>
    <name evidence="8" type="ORF">H310_02739</name>
</gene>
<comment type="subcellular location">
    <subcellularLocation>
        <location evidence="1">Cytoplasm</location>
        <location evidence="1">Cytoskeleton</location>
    </subcellularLocation>
</comment>
<protein>
    <recommendedName>
        <fullName evidence="7">TOG domain-containing protein</fullName>
    </recommendedName>
</protein>
<feature type="compositionally biased region" description="Low complexity" evidence="6">
    <location>
        <begin position="250"/>
        <end position="274"/>
    </location>
</feature>
<feature type="domain" description="TOG" evidence="7">
    <location>
        <begin position="2"/>
        <end position="220"/>
    </location>
</feature>